<dbReference type="InterPro" id="IPR044285">
    <property type="entry name" value="PWP1"/>
</dbReference>
<protein>
    <recommendedName>
        <fullName evidence="4">Periodic tryptophan protein 1</fullName>
    </recommendedName>
</protein>
<dbReference type="OrthoDB" id="270624at2759"/>
<organism evidence="2 3">
    <name type="scientific">Olpidium bornovanus</name>
    <dbReference type="NCBI Taxonomy" id="278681"/>
    <lineage>
        <taxon>Eukaryota</taxon>
        <taxon>Fungi</taxon>
        <taxon>Fungi incertae sedis</taxon>
        <taxon>Olpidiomycota</taxon>
        <taxon>Olpidiomycotina</taxon>
        <taxon>Olpidiomycetes</taxon>
        <taxon>Olpidiales</taxon>
        <taxon>Olpidiaceae</taxon>
        <taxon>Olpidium</taxon>
    </lineage>
</organism>
<dbReference type="InterPro" id="IPR036322">
    <property type="entry name" value="WD40_repeat_dom_sf"/>
</dbReference>
<reference evidence="2 3" key="1">
    <citation type="journal article" name="Sci. Rep.">
        <title>Genome-scale phylogenetic analyses confirm Olpidium as the closest living zoosporic fungus to the non-flagellated, terrestrial fungi.</title>
        <authorList>
            <person name="Chang Y."/>
            <person name="Rochon D."/>
            <person name="Sekimoto S."/>
            <person name="Wang Y."/>
            <person name="Chovatia M."/>
            <person name="Sandor L."/>
            <person name="Salamov A."/>
            <person name="Grigoriev I.V."/>
            <person name="Stajich J.E."/>
            <person name="Spatafora J.W."/>
        </authorList>
    </citation>
    <scope>NUCLEOTIDE SEQUENCE [LARGE SCALE GENOMIC DNA]</scope>
    <source>
        <strain evidence="2">S191</strain>
    </source>
</reference>
<feature type="compositionally biased region" description="Acidic residues" evidence="1">
    <location>
        <begin position="68"/>
        <end position="81"/>
    </location>
</feature>
<comment type="caution">
    <text evidence="2">The sequence shown here is derived from an EMBL/GenBank/DDBJ whole genome shotgun (WGS) entry which is preliminary data.</text>
</comment>
<dbReference type="AlphaFoldDB" id="A0A8H8DF64"/>
<gene>
    <name evidence="2" type="ORF">BJ554DRAFT_4904</name>
</gene>
<dbReference type="Proteomes" id="UP000673691">
    <property type="component" value="Unassembled WGS sequence"/>
</dbReference>
<name>A0A8H8DF64_9FUNG</name>
<dbReference type="EMBL" id="JAEFCI010013063">
    <property type="protein sequence ID" value="KAG5455617.1"/>
    <property type="molecule type" value="Genomic_DNA"/>
</dbReference>
<feature type="compositionally biased region" description="Basic residues" evidence="1">
    <location>
        <begin position="242"/>
        <end position="254"/>
    </location>
</feature>
<feature type="region of interest" description="Disordered" evidence="1">
    <location>
        <begin position="231"/>
        <end position="263"/>
    </location>
</feature>
<dbReference type="PANTHER" id="PTHR14091:SF0">
    <property type="entry name" value="PERIODIC TRYPTOPHAN PROTEIN 1 HOMOLOG"/>
    <property type="match status" value="1"/>
</dbReference>
<sequence>MISAVAWVKKGAAQRVPDSYEMSDEDLAHVHQLTAKELAAAREEYRRATGADVQDALLPPAGAADAPSDMDDDEEDSDAVEDNSLFARVKGLAYYNGNEEDPYITFRTPTGAPQKEALTAEEEELHRADLEVLPTDNLLLAARTEDDVSHLEVCVYEGEDVGNLYVRHDVMLPAFPLCLEWLDFRVGRKRDLEGGGNYVAVGTFDPEIEIWDLDTTDAMYPDAILGRATAQEETCATPSKGEKKKKNKKKKKKAVSSSANKERHVDAVLGLAWNHNHR</sequence>
<dbReference type="PANTHER" id="PTHR14091">
    <property type="entry name" value="PERIODIC TRYPTOPHAN PROTEIN 1"/>
    <property type="match status" value="1"/>
</dbReference>
<evidence type="ECO:0008006" key="4">
    <source>
        <dbReference type="Google" id="ProtNLM"/>
    </source>
</evidence>
<dbReference type="GO" id="GO:0006364">
    <property type="term" value="P:rRNA processing"/>
    <property type="evidence" value="ECO:0007669"/>
    <property type="project" value="InterPro"/>
</dbReference>
<keyword evidence="3" id="KW-1185">Reference proteome</keyword>
<dbReference type="GO" id="GO:0005634">
    <property type="term" value="C:nucleus"/>
    <property type="evidence" value="ECO:0007669"/>
    <property type="project" value="TreeGrafter"/>
</dbReference>
<dbReference type="SUPFAM" id="SSF50978">
    <property type="entry name" value="WD40 repeat-like"/>
    <property type="match status" value="1"/>
</dbReference>
<evidence type="ECO:0000256" key="1">
    <source>
        <dbReference type="SAM" id="MobiDB-lite"/>
    </source>
</evidence>
<accession>A0A8H8DF64</accession>
<feature type="region of interest" description="Disordered" evidence="1">
    <location>
        <begin position="50"/>
        <end position="82"/>
    </location>
</feature>
<evidence type="ECO:0000313" key="2">
    <source>
        <dbReference type="EMBL" id="KAG5455617.1"/>
    </source>
</evidence>
<evidence type="ECO:0000313" key="3">
    <source>
        <dbReference type="Proteomes" id="UP000673691"/>
    </source>
</evidence>
<proteinExistence type="predicted"/>
<feature type="compositionally biased region" description="Low complexity" evidence="1">
    <location>
        <begin position="50"/>
        <end position="67"/>
    </location>
</feature>